<comment type="caution">
    <text evidence="2">The sequence shown here is derived from an EMBL/GenBank/DDBJ whole genome shotgun (WGS) entry which is preliminary data.</text>
</comment>
<sequence>MNIIFASKWPAWSRISAVALLIHCLGITPAVADNPTDSLNGIYAEPSTFLNDQGREVTGFQMDRAVLELQGDRFKYWHFSDCIGFQEYPISGTYSRDGDLLELHSDDLAQTERRYVATTINGVPGVWPENELQAWRNGEHPYSVPILVRVADGPSGKELDQTTFQFPPITPLLNKETAKQFWTWQTKKHEARYMDVPEPLRTLLREQSNRDDDTREGYQKLVLNQHQELDPKLIKQLVSEIGSGVSVSVGPMVLQDLFGLDSAYFDVPEFTKSDATKRAAIQRLVNVMSEAKNERALTAVLLVFLRTTGLKQIDLTCASGEQVKISWDAGRQTMESFDFSEAVRSDCQRWANERLAERFGAVE</sequence>
<evidence type="ECO:0000313" key="2">
    <source>
        <dbReference type="EMBL" id="SMP75451.1"/>
    </source>
</evidence>
<accession>A0ABY1QMA6</accession>
<evidence type="ECO:0000313" key="3">
    <source>
        <dbReference type="Proteomes" id="UP001158067"/>
    </source>
</evidence>
<dbReference type="Proteomes" id="UP001158067">
    <property type="component" value="Unassembled WGS sequence"/>
</dbReference>
<proteinExistence type="predicted"/>
<protein>
    <recommendedName>
        <fullName evidence="4">Secreted protein</fullName>
    </recommendedName>
</protein>
<reference evidence="2 3" key="1">
    <citation type="submission" date="2017-05" db="EMBL/GenBank/DDBJ databases">
        <authorList>
            <person name="Varghese N."/>
            <person name="Submissions S."/>
        </authorList>
    </citation>
    <scope>NUCLEOTIDE SEQUENCE [LARGE SCALE GENOMIC DNA]</scope>
    <source>
        <strain evidence="2 3">DSM 25457</strain>
    </source>
</reference>
<name>A0ABY1QMA6_9BACT</name>
<feature type="chain" id="PRO_5047389307" description="Secreted protein" evidence="1">
    <location>
        <begin position="33"/>
        <end position="363"/>
    </location>
</feature>
<keyword evidence="1" id="KW-0732">Signal</keyword>
<gene>
    <name evidence="2" type="ORF">SAMN06265222_11942</name>
</gene>
<evidence type="ECO:0000256" key="1">
    <source>
        <dbReference type="SAM" id="SignalP"/>
    </source>
</evidence>
<dbReference type="EMBL" id="FXUG01000019">
    <property type="protein sequence ID" value="SMP75451.1"/>
    <property type="molecule type" value="Genomic_DNA"/>
</dbReference>
<organism evidence="2 3">
    <name type="scientific">Neorhodopirellula lusitana</name>
    <dbReference type="NCBI Taxonomy" id="445327"/>
    <lineage>
        <taxon>Bacteria</taxon>
        <taxon>Pseudomonadati</taxon>
        <taxon>Planctomycetota</taxon>
        <taxon>Planctomycetia</taxon>
        <taxon>Pirellulales</taxon>
        <taxon>Pirellulaceae</taxon>
        <taxon>Neorhodopirellula</taxon>
    </lineage>
</organism>
<evidence type="ECO:0008006" key="4">
    <source>
        <dbReference type="Google" id="ProtNLM"/>
    </source>
</evidence>
<keyword evidence="3" id="KW-1185">Reference proteome</keyword>
<feature type="signal peptide" evidence="1">
    <location>
        <begin position="1"/>
        <end position="32"/>
    </location>
</feature>